<evidence type="ECO:0000259" key="1">
    <source>
        <dbReference type="PROSITE" id="PS50125"/>
    </source>
</evidence>
<dbReference type="Proteomes" id="UP000051326">
    <property type="component" value="Unassembled WGS sequence"/>
</dbReference>
<dbReference type="GO" id="GO:0009190">
    <property type="term" value="P:cyclic nucleotide biosynthetic process"/>
    <property type="evidence" value="ECO:0007669"/>
    <property type="project" value="InterPro"/>
</dbReference>
<dbReference type="PROSITE" id="PS50125">
    <property type="entry name" value="GUANYLATE_CYCLASE_2"/>
    <property type="match status" value="1"/>
</dbReference>
<protein>
    <submittedName>
        <fullName evidence="2">Adenylate and Guanylate cyclase catalytic domain protein</fullName>
    </submittedName>
</protein>
<dbReference type="InterPro" id="IPR001054">
    <property type="entry name" value="A/G_cyclase"/>
</dbReference>
<dbReference type="RefSeq" id="WP_082649500.1">
    <property type="nucleotide sequence ID" value="NZ_CYSR01000021.1"/>
</dbReference>
<gene>
    <name evidence="2" type="ORF">PHA8399_01737</name>
</gene>
<dbReference type="EMBL" id="CYSR01000021">
    <property type="protein sequence ID" value="CUH99615.1"/>
    <property type="molecule type" value="Genomic_DNA"/>
</dbReference>
<dbReference type="STRING" id="1396826.PHA8399_01737"/>
<sequence length="236" mass="26084">MARDYRSDVSTIISTTWDTAESENFPVTSDVKLAGGAKWVSATYLYADLANSSKMAKTFDRRVTAKIIKSFLQSATYLVQENSGRVISFDGDRIMGVFTGGSKNTNAVRCALNINWVVSEVIRSKFESSYSSVKEADFEISHGVGVDTGRALIVRGGVRGNNDLISIGRAPNLAAKLSDLRNGYTTRITEDVYNSMSDDVKYAHKDGSNMWESASWSFLDDEVDILRSTWWRKPGA</sequence>
<reference evidence="2 3" key="1">
    <citation type="submission" date="2015-09" db="EMBL/GenBank/DDBJ databases">
        <authorList>
            <consortium name="Swine Surveillance"/>
        </authorList>
    </citation>
    <scope>NUCLEOTIDE SEQUENCE [LARGE SCALE GENOMIC DNA]</scope>
    <source>
        <strain evidence="2 3">CECT 8399</strain>
    </source>
</reference>
<dbReference type="AlphaFoldDB" id="A0A0P1H8Y7"/>
<evidence type="ECO:0000313" key="3">
    <source>
        <dbReference type="Proteomes" id="UP000051326"/>
    </source>
</evidence>
<accession>A0A0P1H8Y7</accession>
<dbReference type="InterPro" id="IPR029787">
    <property type="entry name" value="Nucleotide_cyclase"/>
</dbReference>
<dbReference type="SUPFAM" id="SSF55073">
    <property type="entry name" value="Nucleotide cyclase"/>
    <property type="match status" value="1"/>
</dbReference>
<name>A0A0P1H8Y7_9RHOB</name>
<organism evidence="2 3">
    <name type="scientific">Leisingera aquaemixtae</name>
    <dbReference type="NCBI Taxonomy" id="1396826"/>
    <lineage>
        <taxon>Bacteria</taxon>
        <taxon>Pseudomonadati</taxon>
        <taxon>Pseudomonadota</taxon>
        <taxon>Alphaproteobacteria</taxon>
        <taxon>Rhodobacterales</taxon>
        <taxon>Roseobacteraceae</taxon>
        <taxon>Leisingera</taxon>
    </lineage>
</organism>
<evidence type="ECO:0000313" key="2">
    <source>
        <dbReference type="EMBL" id="CUH99615.1"/>
    </source>
</evidence>
<dbReference type="GO" id="GO:0004016">
    <property type="term" value="F:adenylate cyclase activity"/>
    <property type="evidence" value="ECO:0007669"/>
    <property type="project" value="UniProtKB-ARBA"/>
</dbReference>
<dbReference type="Gene3D" id="3.30.70.1230">
    <property type="entry name" value="Nucleotide cyclase"/>
    <property type="match status" value="1"/>
</dbReference>
<proteinExistence type="predicted"/>
<dbReference type="GO" id="GO:0035556">
    <property type="term" value="P:intracellular signal transduction"/>
    <property type="evidence" value="ECO:0007669"/>
    <property type="project" value="InterPro"/>
</dbReference>
<feature type="domain" description="Guanylate cyclase" evidence="1">
    <location>
        <begin position="43"/>
        <end position="178"/>
    </location>
</feature>